<evidence type="ECO:0000313" key="2">
    <source>
        <dbReference type="Proteomes" id="UP000291832"/>
    </source>
</evidence>
<accession>A0A4Q7U536</accession>
<dbReference type="Proteomes" id="UP000291832">
    <property type="component" value="Unassembled WGS sequence"/>
</dbReference>
<reference evidence="1 2" key="1">
    <citation type="journal article" date="2015" name="Stand. Genomic Sci.">
        <title>Genomic Encyclopedia of Bacterial and Archaeal Type Strains, Phase III: the genomes of soil and plant-associated and newly described type strains.</title>
        <authorList>
            <person name="Whitman W.B."/>
            <person name="Woyke T."/>
            <person name="Klenk H.P."/>
            <person name="Zhou Y."/>
            <person name="Lilburn T.G."/>
            <person name="Beck B.J."/>
            <person name="De Vos P."/>
            <person name="Vandamme P."/>
            <person name="Eisen J.A."/>
            <person name="Garrity G."/>
            <person name="Hugenholtz P."/>
            <person name="Kyrpides N.C."/>
        </authorList>
    </citation>
    <scope>NUCLEOTIDE SEQUENCE [LARGE SCALE GENOMIC DNA]</scope>
    <source>
        <strain evidence="1 2">RF6</strain>
    </source>
</reference>
<evidence type="ECO:0000313" key="1">
    <source>
        <dbReference type="EMBL" id="RZT68755.1"/>
    </source>
</evidence>
<gene>
    <name evidence="1" type="ORF">EV139_0483</name>
</gene>
<comment type="caution">
    <text evidence="1">The sequence shown here is derived from an EMBL/GenBank/DDBJ whole genome shotgun (WGS) entry which is preliminary data.</text>
</comment>
<organism evidence="1 2">
    <name type="scientific">Leucobacter luti</name>
    <dbReference type="NCBI Taxonomy" id="340320"/>
    <lineage>
        <taxon>Bacteria</taxon>
        <taxon>Bacillati</taxon>
        <taxon>Actinomycetota</taxon>
        <taxon>Actinomycetes</taxon>
        <taxon>Micrococcales</taxon>
        <taxon>Microbacteriaceae</taxon>
        <taxon>Leucobacter</taxon>
    </lineage>
</organism>
<protein>
    <submittedName>
        <fullName evidence="1">Uncharacterized protein</fullName>
    </submittedName>
</protein>
<name>A0A4Q7U536_9MICO</name>
<proteinExistence type="predicted"/>
<dbReference type="OrthoDB" id="5517693at2"/>
<sequence>MNHPLNPTARALLTPTQDLIRAGHTGHSLARRVRSGELIRPRRGWYADPDTWREAPAEAKHLAAIWAAQRASRTDPLFAQRSAATLHGLPVWSRWLQSTGVRVAHHDRPATLDNPLATRQFVGPGYRGSRNPHVQYLHESVDLTHTTRIAGLRLTTAERTLFDLARSESFEVALACADQYLRETVRVGALVDMAGWRAWQARLNAMIAAAHGRAGIAQARALSALADPRADSPLESVSRLRFLQLGIDVEPQHPVRSEHGGTLHLDFWLLALAFFGECDGKQKYLDDAFRGGKSAAEVVYAEKRRHDWVTGVTGRRGIRWGAPDVATAARFAARLTAFGVPVPGSPTRRFGPEIRRFLARLPSSGGATFGRGPPSG</sequence>
<dbReference type="RefSeq" id="WP_130452704.1">
    <property type="nucleotide sequence ID" value="NZ_QYAG01000005.1"/>
</dbReference>
<dbReference type="AlphaFoldDB" id="A0A4Q7U536"/>
<dbReference type="EMBL" id="SHKI01000002">
    <property type="protein sequence ID" value="RZT68755.1"/>
    <property type="molecule type" value="Genomic_DNA"/>
</dbReference>
<keyword evidence="2" id="KW-1185">Reference proteome</keyword>